<proteinExistence type="predicted"/>
<comment type="caution">
    <text evidence="1">The sequence shown here is derived from an EMBL/GenBank/DDBJ whole genome shotgun (WGS) entry which is preliminary data.</text>
</comment>
<gene>
    <name evidence="1" type="ORF">K3G42_007141</name>
</gene>
<evidence type="ECO:0000313" key="2">
    <source>
        <dbReference type="Proteomes" id="UP000827872"/>
    </source>
</evidence>
<dbReference type="Proteomes" id="UP000827872">
    <property type="component" value="Linkage Group LG06"/>
</dbReference>
<keyword evidence="2" id="KW-1185">Reference proteome</keyword>
<accession>A0ACB8FM87</accession>
<sequence length="476" mass="50660">MPPAERAVEPSPSRAELEPVGLGQSPQGRDPPAGYAERREGMDFAQFGQWMGFQHQAKLTLGHGSFAAGDAGLLDEGELPAAAAREAEEAGLITPLALPLVQQPARADDGARASRNYVGVPSLTPLFHTLKGRISIEARRYCAIQTPISPPFAIDCKRMPPIRASVVLSQKWAGHGDYPILFINRKTTARQGIANTNRAGGPCKLSEWAVAALAILPRGRGVYHCYGPHAPATVDNSVINNEKIITHESAPLVISCALPFRFTFHHANRPGQQQQNADFLSRMCGRRILMVSCAPEGVCVRERRADPPSRTLPPPLATWTRWPPGTRPTPSQPGLDWAAAGASGGRQTDQGGEPSGLGAGAGRPGWLRLACRIQASSAASPGSGGEVGATGDGSDRLASGASQGTTGSACRRQGTCWPASPQEGASRDFRESSAHRRAPAMRASRAPSRMTGRARRSGRKAEPARRGPFKECGRRR</sequence>
<evidence type="ECO:0000313" key="1">
    <source>
        <dbReference type="EMBL" id="KAH8006521.1"/>
    </source>
</evidence>
<protein>
    <submittedName>
        <fullName evidence="1">Uncharacterized protein</fullName>
    </submittedName>
</protein>
<name>A0ACB8FM87_9SAUR</name>
<organism evidence="1 2">
    <name type="scientific">Sphaerodactylus townsendi</name>
    <dbReference type="NCBI Taxonomy" id="933632"/>
    <lineage>
        <taxon>Eukaryota</taxon>
        <taxon>Metazoa</taxon>
        <taxon>Chordata</taxon>
        <taxon>Craniata</taxon>
        <taxon>Vertebrata</taxon>
        <taxon>Euteleostomi</taxon>
        <taxon>Lepidosauria</taxon>
        <taxon>Squamata</taxon>
        <taxon>Bifurcata</taxon>
        <taxon>Gekkota</taxon>
        <taxon>Sphaerodactylidae</taxon>
        <taxon>Sphaerodactylus</taxon>
    </lineage>
</organism>
<dbReference type="EMBL" id="CM037619">
    <property type="protein sequence ID" value="KAH8006521.1"/>
    <property type="molecule type" value="Genomic_DNA"/>
</dbReference>
<reference evidence="1" key="1">
    <citation type="submission" date="2021-08" db="EMBL/GenBank/DDBJ databases">
        <title>The first chromosome-level gecko genome reveals the dynamic sex chromosomes of Neotropical dwarf geckos (Sphaerodactylidae: Sphaerodactylus).</title>
        <authorList>
            <person name="Pinto B.J."/>
            <person name="Keating S.E."/>
            <person name="Gamble T."/>
        </authorList>
    </citation>
    <scope>NUCLEOTIDE SEQUENCE</scope>
    <source>
        <strain evidence="1">TG3544</strain>
    </source>
</reference>